<reference evidence="1" key="1">
    <citation type="journal article" date="2023" name="Plant J.">
        <title>Genome sequences and population genomics provide insights into the demographic history, inbreeding, and mutation load of two 'living fossil' tree species of Dipteronia.</title>
        <authorList>
            <person name="Feng Y."/>
            <person name="Comes H.P."/>
            <person name="Chen J."/>
            <person name="Zhu S."/>
            <person name="Lu R."/>
            <person name="Zhang X."/>
            <person name="Li P."/>
            <person name="Qiu J."/>
            <person name="Olsen K.M."/>
            <person name="Qiu Y."/>
        </authorList>
    </citation>
    <scope>NUCLEOTIDE SEQUENCE</scope>
    <source>
        <strain evidence="1">NBL</strain>
    </source>
</reference>
<evidence type="ECO:0000313" key="2">
    <source>
        <dbReference type="Proteomes" id="UP001281410"/>
    </source>
</evidence>
<name>A0AAE0A503_9ROSI</name>
<comment type="caution">
    <text evidence="1">The sequence shown here is derived from an EMBL/GenBank/DDBJ whole genome shotgun (WGS) entry which is preliminary data.</text>
</comment>
<gene>
    <name evidence="1" type="ORF">Dsin_018243</name>
</gene>
<evidence type="ECO:0000313" key="1">
    <source>
        <dbReference type="EMBL" id="KAK3204197.1"/>
    </source>
</evidence>
<protein>
    <recommendedName>
        <fullName evidence="3">Retrotransposon gag domain-containing protein</fullName>
    </recommendedName>
</protein>
<dbReference type="AlphaFoldDB" id="A0AAE0A503"/>
<dbReference type="Proteomes" id="UP001281410">
    <property type="component" value="Unassembled WGS sequence"/>
</dbReference>
<sequence length="153" mass="17198">MVPTVGTDNWTFVLASIVRSRYATLEEADPGGALSKLSQNGTVKDYQVQFEWLSNRTIGLPESFLFPLGLHEELKVNVQILKPVTLTHAFELAKLQEQAHTVITKQTTVVADQTTPRSSKGLCFNCDAKILNSYYWTLMYLRIIITTLAVHQI</sequence>
<keyword evidence="2" id="KW-1185">Reference proteome</keyword>
<accession>A0AAE0A503</accession>
<proteinExistence type="predicted"/>
<organism evidence="1 2">
    <name type="scientific">Dipteronia sinensis</name>
    <dbReference type="NCBI Taxonomy" id="43782"/>
    <lineage>
        <taxon>Eukaryota</taxon>
        <taxon>Viridiplantae</taxon>
        <taxon>Streptophyta</taxon>
        <taxon>Embryophyta</taxon>
        <taxon>Tracheophyta</taxon>
        <taxon>Spermatophyta</taxon>
        <taxon>Magnoliopsida</taxon>
        <taxon>eudicotyledons</taxon>
        <taxon>Gunneridae</taxon>
        <taxon>Pentapetalae</taxon>
        <taxon>rosids</taxon>
        <taxon>malvids</taxon>
        <taxon>Sapindales</taxon>
        <taxon>Sapindaceae</taxon>
        <taxon>Hippocastanoideae</taxon>
        <taxon>Acereae</taxon>
        <taxon>Dipteronia</taxon>
    </lineage>
</organism>
<evidence type="ECO:0008006" key="3">
    <source>
        <dbReference type="Google" id="ProtNLM"/>
    </source>
</evidence>
<dbReference type="EMBL" id="JANJYJ010000006">
    <property type="protein sequence ID" value="KAK3204197.1"/>
    <property type="molecule type" value="Genomic_DNA"/>
</dbReference>